<organism evidence="1 2">
    <name type="scientific">Pontibaca salina</name>
    <dbReference type="NCBI Taxonomy" id="2795731"/>
    <lineage>
        <taxon>Bacteria</taxon>
        <taxon>Pseudomonadati</taxon>
        <taxon>Pseudomonadota</taxon>
        <taxon>Alphaproteobacteria</taxon>
        <taxon>Rhodobacterales</taxon>
        <taxon>Roseobacteraceae</taxon>
        <taxon>Pontibaca</taxon>
    </lineage>
</organism>
<accession>A0A934HK80</accession>
<name>A0A934HK80_9RHOB</name>
<comment type="caution">
    <text evidence="1">The sequence shown here is derived from an EMBL/GenBank/DDBJ whole genome shotgun (WGS) entry which is preliminary data.</text>
</comment>
<evidence type="ECO:0000313" key="2">
    <source>
        <dbReference type="Proteomes" id="UP000613255"/>
    </source>
</evidence>
<gene>
    <name evidence="1" type="ORF">JAO82_00515</name>
</gene>
<dbReference type="EMBL" id="JAEIJD010000001">
    <property type="protein sequence ID" value="MBI6628351.1"/>
    <property type="molecule type" value="Genomic_DNA"/>
</dbReference>
<dbReference type="Pfam" id="PF10711">
    <property type="entry name" value="DUF2513"/>
    <property type="match status" value="1"/>
</dbReference>
<protein>
    <submittedName>
        <fullName evidence="1">DUF2513 domain-containing protein</fullName>
    </submittedName>
</protein>
<proteinExistence type="predicted"/>
<dbReference type="AlphaFoldDB" id="A0A934HK80"/>
<keyword evidence="2" id="KW-1185">Reference proteome</keyword>
<dbReference type="RefSeq" id="WP_198684379.1">
    <property type="nucleotide sequence ID" value="NZ_JAEIJD010000001.1"/>
</dbReference>
<evidence type="ECO:0000313" key="1">
    <source>
        <dbReference type="EMBL" id="MBI6628351.1"/>
    </source>
</evidence>
<reference evidence="1" key="1">
    <citation type="submission" date="2020-12" db="EMBL/GenBank/DDBJ databases">
        <title>Pontibaca salina gen. nov., sp. nov., isolated from marine sediment.</title>
        <authorList>
            <person name="Bo J."/>
            <person name="Wang S."/>
            <person name="Song X."/>
            <person name="Du Z."/>
        </authorList>
    </citation>
    <scope>NUCLEOTIDE SEQUENCE</scope>
    <source>
        <strain evidence="1">S1109L</strain>
    </source>
</reference>
<dbReference type="Proteomes" id="UP000613255">
    <property type="component" value="Unassembled WGS sequence"/>
</dbReference>
<dbReference type="InterPro" id="IPR019650">
    <property type="entry name" value="DUF2513"/>
</dbReference>
<sequence length="118" mass="13182">MRRDDDLIRTLMPDFEDSDEPLLLAAKHLSMTHEECRRYYHLKCLADAGFLEESGRYGGIFRMTNAGHDFCAAIRDDKIWQKTKVASASMAGVSLGIMKDIGVGYLRAKLAEMGVPLG</sequence>